<gene>
    <name evidence="2" type="ORF">GCM10007390_36300</name>
</gene>
<dbReference type="Proteomes" id="UP000598271">
    <property type="component" value="Unassembled WGS sequence"/>
</dbReference>
<proteinExistence type="predicted"/>
<dbReference type="PROSITE" id="PS51257">
    <property type="entry name" value="PROKAR_LIPOPROTEIN"/>
    <property type="match status" value="1"/>
</dbReference>
<dbReference type="InterPro" id="IPR046713">
    <property type="entry name" value="DUF6786"/>
</dbReference>
<protein>
    <recommendedName>
        <fullName evidence="4">Lipoprotein</fullName>
    </recommendedName>
</protein>
<dbReference type="EMBL" id="BMXF01000003">
    <property type="protein sequence ID" value="GHB78648.1"/>
    <property type="molecule type" value="Genomic_DNA"/>
</dbReference>
<evidence type="ECO:0000313" key="2">
    <source>
        <dbReference type="EMBL" id="GHB78648.1"/>
    </source>
</evidence>
<dbReference type="RefSeq" id="WP_189565921.1">
    <property type="nucleotide sequence ID" value="NZ_BMXF01000003.1"/>
</dbReference>
<evidence type="ECO:0008006" key="4">
    <source>
        <dbReference type="Google" id="ProtNLM"/>
    </source>
</evidence>
<dbReference type="AlphaFoldDB" id="A0A8J3DBC2"/>
<evidence type="ECO:0000313" key="3">
    <source>
        <dbReference type="Proteomes" id="UP000598271"/>
    </source>
</evidence>
<feature type="signal peptide" evidence="1">
    <location>
        <begin position="1"/>
        <end position="23"/>
    </location>
</feature>
<dbReference type="Pfam" id="PF20583">
    <property type="entry name" value="DUF6786"/>
    <property type="match status" value="1"/>
</dbReference>
<feature type="chain" id="PRO_5035320500" description="Lipoprotein" evidence="1">
    <location>
        <begin position="24"/>
        <end position="408"/>
    </location>
</feature>
<keyword evidence="3" id="KW-1185">Reference proteome</keyword>
<keyword evidence="1" id="KW-0732">Signal</keyword>
<reference evidence="2 3" key="1">
    <citation type="journal article" date="2014" name="Int. J. Syst. Evol. Microbiol.">
        <title>Complete genome sequence of Corynebacterium casei LMG S-19264T (=DSM 44701T), isolated from a smear-ripened cheese.</title>
        <authorList>
            <consortium name="US DOE Joint Genome Institute (JGI-PGF)"/>
            <person name="Walter F."/>
            <person name="Albersmeier A."/>
            <person name="Kalinowski J."/>
            <person name="Ruckert C."/>
        </authorList>
    </citation>
    <scope>NUCLEOTIDE SEQUENCE [LARGE SCALE GENOMIC DNA]</scope>
    <source>
        <strain evidence="2 3">KCTC 12866</strain>
    </source>
</reference>
<organism evidence="2 3">
    <name type="scientific">Persicitalea jodogahamensis</name>
    <dbReference type="NCBI Taxonomy" id="402147"/>
    <lineage>
        <taxon>Bacteria</taxon>
        <taxon>Pseudomonadati</taxon>
        <taxon>Bacteroidota</taxon>
        <taxon>Cytophagia</taxon>
        <taxon>Cytophagales</taxon>
        <taxon>Spirosomataceae</taxon>
        <taxon>Persicitalea</taxon>
    </lineage>
</organism>
<accession>A0A8J3DBC2</accession>
<comment type="caution">
    <text evidence="2">The sequence shown here is derived from an EMBL/GenBank/DDBJ whole genome shotgun (WGS) entry which is preliminary data.</text>
</comment>
<sequence length="408" mass="45182">MKKIILVLINLLVLMACSTDDKATETSVEEHPQGTFGYDLGFLQKQDSNLVVLANLDRTAQIIVSAKYQGKVFTSTADGLSGRSFGWVNYKAFSAEKDEHMNGYGGENRLWLGPEGAQFSLFFKPGASMEFENWHTPAAFDSEAWNIVSKNRNEVVMEKAMNLINYAGTNLNLKVERAVRLMNKDQINELLGADLQQSNSVAYSTENTLINTGPEAWNEQTGAPCLWLLDMFAPSSQTTIVIPYEKDAKGKVATTDYFGQIPPDRVTYKEGTLYFKADGKSRGKLGIPPQRAREIAGSYDAANKVLTLTVFNVDREGTYLNQEWKLVDEPLIGDAVNAYNDGPLDDGSQMGPFYELESVSPAAFLRPGEKLTHHHTVIHLTGSTSELDRIARRTLGVSLEEIQNAFGE</sequence>
<name>A0A8J3DBC2_9BACT</name>
<evidence type="ECO:0000256" key="1">
    <source>
        <dbReference type="SAM" id="SignalP"/>
    </source>
</evidence>